<proteinExistence type="predicted"/>
<keyword evidence="1" id="KW-0472">Membrane</keyword>
<evidence type="ECO:0000313" key="3">
    <source>
        <dbReference type="Proteomes" id="UP000243468"/>
    </source>
</evidence>
<organism evidence="2 3">
    <name type="scientific">Acinetobacter kookii</name>
    <dbReference type="NCBI Taxonomy" id="1226327"/>
    <lineage>
        <taxon>Bacteria</taxon>
        <taxon>Pseudomonadati</taxon>
        <taxon>Pseudomonadota</taxon>
        <taxon>Gammaproteobacteria</taxon>
        <taxon>Moraxellales</taxon>
        <taxon>Moraxellaceae</taxon>
        <taxon>Acinetobacter</taxon>
    </lineage>
</organism>
<dbReference type="STRING" id="1226327.SAMN05421732_101842"/>
<gene>
    <name evidence="2" type="ORF">SAMN05421732_101842</name>
</gene>
<evidence type="ECO:0000256" key="1">
    <source>
        <dbReference type="SAM" id="Phobius"/>
    </source>
</evidence>
<dbReference type="Proteomes" id="UP000243468">
    <property type="component" value="Unassembled WGS sequence"/>
</dbReference>
<dbReference type="RefSeq" id="WP_092818858.1">
    <property type="nucleotide sequence ID" value="NZ_BAABKJ010000005.1"/>
</dbReference>
<keyword evidence="3" id="KW-1185">Reference proteome</keyword>
<evidence type="ECO:0000313" key="2">
    <source>
        <dbReference type="EMBL" id="SDB90747.1"/>
    </source>
</evidence>
<reference evidence="3" key="1">
    <citation type="submission" date="2016-09" db="EMBL/GenBank/DDBJ databases">
        <authorList>
            <person name="Varghese N."/>
            <person name="Submissions S."/>
        </authorList>
    </citation>
    <scope>NUCLEOTIDE SEQUENCE [LARGE SCALE GENOMIC DNA]</scope>
    <source>
        <strain evidence="3">ANC 4667</strain>
    </source>
</reference>
<name>A0A1G6H8Y3_9GAMM</name>
<keyword evidence="1" id="KW-1133">Transmembrane helix</keyword>
<sequence length="74" mass="8147">MNKTASMIGACILAIFGGTAGLGIYLYNSQTTNVQRNVLTQSNNEGSNLNHSSVQNVTYNIHHNHYYTTEQKAK</sequence>
<keyword evidence="1" id="KW-0812">Transmembrane</keyword>
<protein>
    <submittedName>
        <fullName evidence="2">Uncharacterized protein</fullName>
    </submittedName>
</protein>
<dbReference type="EMBL" id="FMYO01000001">
    <property type="protein sequence ID" value="SDB90747.1"/>
    <property type="molecule type" value="Genomic_DNA"/>
</dbReference>
<accession>A0A1G6H8Y3</accession>
<feature type="transmembrane region" description="Helical" evidence="1">
    <location>
        <begin position="6"/>
        <end position="27"/>
    </location>
</feature>
<dbReference type="AlphaFoldDB" id="A0A1G6H8Y3"/>